<dbReference type="AlphaFoldDB" id="A0A8E2DJ58"/>
<evidence type="ECO:0000256" key="1">
    <source>
        <dbReference type="SAM" id="MobiDB-lite"/>
    </source>
</evidence>
<feature type="compositionally biased region" description="Polar residues" evidence="1">
    <location>
        <begin position="1"/>
        <end position="15"/>
    </location>
</feature>
<evidence type="ECO:0000313" key="2">
    <source>
        <dbReference type="EMBL" id="OCH88977.1"/>
    </source>
</evidence>
<evidence type="ECO:0000313" key="3">
    <source>
        <dbReference type="Proteomes" id="UP000250043"/>
    </source>
</evidence>
<proteinExistence type="predicted"/>
<sequence>MAKEIFSTQITNISRSNDRTKAAIAASQQPAPYSRASGVPQPRHLQVSDMPCSDSGSLQPCTPPVSERPRGGSVGSAPRSGATNVKVATAAPQQFAPHCRASGFPQPRSNLQMSDRLRGDTGPQPCTLPVSGRPRGGAVAAVPASGASNPQLAAAAPQQLALHIRASGTPHPCSLPAPVGPHGDSATPDPAPRVVCLSATNPATAAMDRVQVLATGPGVTSTLDSHCSVSANPPCPNCAADLYRKWHRLVDEDDYPGFPSRNAVVGTVDLGQQFKDAVRVDV</sequence>
<dbReference type="EMBL" id="KV722438">
    <property type="protein sequence ID" value="OCH88977.1"/>
    <property type="molecule type" value="Genomic_DNA"/>
</dbReference>
<accession>A0A8E2DJ58</accession>
<organism evidence="2 3">
    <name type="scientific">Obba rivulosa</name>
    <dbReference type="NCBI Taxonomy" id="1052685"/>
    <lineage>
        <taxon>Eukaryota</taxon>
        <taxon>Fungi</taxon>
        <taxon>Dikarya</taxon>
        <taxon>Basidiomycota</taxon>
        <taxon>Agaricomycotina</taxon>
        <taxon>Agaricomycetes</taxon>
        <taxon>Polyporales</taxon>
        <taxon>Gelatoporiaceae</taxon>
        <taxon>Obba</taxon>
    </lineage>
</organism>
<protein>
    <submittedName>
        <fullName evidence="2">Uncharacterized protein</fullName>
    </submittedName>
</protein>
<dbReference type="Proteomes" id="UP000250043">
    <property type="component" value="Unassembled WGS sequence"/>
</dbReference>
<gene>
    <name evidence="2" type="ORF">OBBRIDRAFT_46896</name>
</gene>
<keyword evidence="3" id="KW-1185">Reference proteome</keyword>
<feature type="region of interest" description="Disordered" evidence="1">
    <location>
        <begin position="1"/>
        <end position="123"/>
    </location>
</feature>
<name>A0A8E2DJ58_9APHY</name>
<reference evidence="2 3" key="1">
    <citation type="submission" date="2016-07" db="EMBL/GenBank/DDBJ databases">
        <title>Draft genome of the white-rot fungus Obba rivulosa 3A-2.</title>
        <authorList>
            <consortium name="DOE Joint Genome Institute"/>
            <person name="Miettinen O."/>
            <person name="Riley R."/>
            <person name="Acob R."/>
            <person name="Barry K."/>
            <person name="Cullen D."/>
            <person name="De Vries R."/>
            <person name="Hainaut M."/>
            <person name="Hatakka A."/>
            <person name="Henrissat B."/>
            <person name="Hilden K."/>
            <person name="Kuo R."/>
            <person name="Labutti K."/>
            <person name="Lipzen A."/>
            <person name="Makela M.R."/>
            <person name="Sandor L."/>
            <person name="Spatafora J.W."/>
            <person name="Grigoriev I.V."/>
            <person name="Hibbett D.S."/>
        </authorList>
    </citation>
    <scope>NUCLEOTIDE SEQUENCE [LARGE SCALE GENOMIC DNA]</scope>
    <source>
        <strain evidence="2 3">3A-2</strain>
    </source>
</reference>